<accession>A0A7R9LKK5</accession>
<evidence type="ECO:0000313" key="2">
    <source>
        <dbReference type="Proteomes" id="UP000759131"/>
    </source>
</evidence>
<sequence>VDLNNKGFCNHQHSNFYALNDQSYANSQGCQPIAYKCDSYDNYNRGLCADCGTATEKHCVPMELSLDYWDDKSNWITNQGINHFYINTGSAITDGYCLNTYQVVVVTDDPTCSGQMQLELSEGYNIAMTLSSANEIKTPITGKTGYTALFANPKILSASFSVKLDGQNNINCKVNEIDFNYMSNNDESIRQKLSAVLKSTDGGNFS</sequence>
<dbReference type="Gene3D" id="3.40.50.1820">
    <property type="entry name" value="alpha/beta hydrolase"/>
    <property type="match status" value="1"/>
</dbReference>
<protein>
    <submittedName>
        <fullName evidence="1">Uncharacterized protein</fullName>
    </submittedName>
</protein>
<dbReference type="Proteomes" id="UP000759131">
    <property type="component" value="Unassembled WGS sequence"/>
</dbReference>
<dbReference type="InterPro" id="IPR029058">
    <property type="entry name" value="AB_hydrolase_fold"/>
</dbReference>
<dbReference type="EMBL" id="CAJPIZ010029184">
    <property type="protein sequence ID" value="CAG2119637.1"/>
    <property type="molecule type" value="Genomic_DNA"/>
</dbReference>
<evidence type="ECO:0000313" key="1">
    <source>
        <dbReference type="EMBL" id="CAD7643413.1"/>
    </source>
</evidence>
<feature type="non-terminal residue" evidence="1">
    <location>
        <position position="1"/>
    </location>
</feature>
<gene>
    <name evidence="1" type="ORF">OSB1V03_LOCUS19584</name>
</gene>
<dbReference type="AlphaFoldDB" id="A0A7R9LKK5"/>
<dbReference type="EMBL" id="OC883759">
    <property type="protein sequence ID" value="CAD7643413.1"/>
    <property type="molecule type" value="Genomic_DNA"/>
</dbReference>
<name>A0A7R9LKK5_9ACAR</name>
<proteinExistence type="predicted"/>
<keyword evidence="2" id="KW-1185">Reference proteome</keyword>
<reference evidence="1" key="1">
    <citation type="submission" date="2020-11" db="EMBL/GenBank/DDBJ databases">
        <authorList>
            <person name="Tran Van P."/>
        </authorList>
    </citation>
    <scope>NUCLEOTIDE SEQUENCE</scope>
</reference>
<organism evidence="1">
    <name type="scientific">Medioppia subpectinata</name>
    <dbReference type="NCBI Taxonomy" id="1979941"/>
    <lineage>
        <taxon>Eukaryota</taxon>
        <taxon>Metazoa</taxon>
        <taxon>Ecdysozoa</taxon>
        <taxon>Arthropoda</taxon>
        <taxon>Chelicerata</taxon>
        <taxon>Arachnida</taxon>
        <taxon>Acari</taxon>
        <taxon>Acariformes</taxon>
        <taxon>Sarcoptiformes</taxon>
        <taxon>Oribatida</taxon>
        <taxon>Brachypylina</taxon>
        <taxon>Oppioidea</taxon>
        <taxon>Oppiidae</taxon>
        <taxon>Medioppia</taxon>
    </lineage>
</organism>